<organism evidence="7">
    <name type="scientific">Homalodisca liturata</name>
    <dbReference type="NCBI Taxonomy" id="320908"/>
    <lineage>
        <taxon>Eukaryota</taxon>
        <taxon>Metazoa</taxon>
        <taxon>Ecdysozoa</taxon>
        <taxon>Arthropoda</taxon>
        <taxon>Hexapoda</taxon>
        <taxon>Insecta</taxon>
        <taxon>Pterygota</taxon>
        <taxon>Neoptera</taxon>
        <taxon>Paraneoptera</taxon>
        <taxon>Hemiptera</taxon>
        <taxon>Auchenorrhyncha</taxon>
        <taxon>Membracoidea</taxon>
        <taxon>Cicadellidae</taxon>
        <taxon>Cicadellinae</taxon>
        <taxon>Proconiini</taxon>
        <taxon>Homalodisca</taxon>
    </lineage>
</organism>
<evidence type="ECO:0000256" key="3">
    <source>
        <dbReference type="ARBA" id="ARBA00023125"/>
    </source>
</evidence>
<name>A0A1B6HN28_9HEMI</name>
<evidence type="ECO:0000256" key="6">
    <source>
        <dbReference type="SAM" id="MobiDB-lite"/>
    </source>
</evidence>
<sequence>KKQYPDYKYQPRRRKVSKPMVGAGPPKSPPILGHPQVMLKPLHGVMFRTMKSEDCSLSADDTCSPHSQGPPTPPTTPNRGPLSQRPHHMGSSMGSLPLSCSQTSGSELCEGTSVPSLDMELPGVMDDPQVDYQELEQYLQYHPAPAHYPEYTQGVYHELQPSKPPYQPTHSQVNLNWNNQYLPSYQYLQQRSTDSSWPNY</sequence>
<dbReference type="PANTHER" id="PTHR45803:SF5">
    <property type="entry name" value="SOX100B"/>
    <property type="match status" value="1"/>
</dbReference>
<keyword evidence="5" id="KW-0539">Nucleus</keyword>
<proteinExistence type="predicted"/>
<dbReference type="EMBL" id="GECU01020085">
    <property type="protein sequence ID" value="JAS87621.1"/>
    <property type="molecule type" value="Transcribed_RNA"/>
</dbReference>
<evidence type="ECO:0000313" key="8">
    <source>
        <dbReference type="EMBL" id="JAS87621.1"/>
    </source>
</evidence>
<feature type="region of interest" description="Disordered" evidence="6">
    <location>
        <begin position="53"/>
        <end position="117"/>
    </location>
</feature>
<dbReference type="GO" id="GO:0000978">
    <property type="term" value="F:RNA polymerase II cis-regulatory region sequence-specific DNA binding"/>
    <property type="evidence" value="ECO:0007669"/>
    <property type="project" value="TreeGrafter"/>
</dbReference>
<dbReference type="InterPro" id="IPR050917">
    <property type="entry name" value="SOX_TF"/>
</dbReference>
<comment type="subcellular location">
    <subcellularLocation>
        <location evidence="1">Nucleus</location>
    </subcellularLocation>
</comment>
<keyword evidence="3" id="KW-0238">DNA-binding</keyword>
<dbReference type="GO" id="GO:0005634">
    <property type="term" value="C:nucleus"/>
    <property type="evidence" value="ECO:0007669"/>
    <property type="project" value="UniProtKB-SubCell"/>
</dbReference>
<accession>A0A1B6HN28</accession>
<keyword evidence="4" id="KW-0804">Transcription</keyword>
<evidence type="ECO:0008006" key="9">
    <source>
        <dbReference type="Google" id="ProtNLM"/>
    </source>
</evidence>
<feature type="non-terminal residue" evidence="7">
    <location>
        <position position="1"/>
    </location>
</feature>
<evidence type="ECO:0000256" key="2">
    <source>
        <dbReference type="ARBA" id="ARBA00023015"/>
    </source>
</evidence>
<dbReference type="EMBL" id="GECU01031619">
    <property type="protein sequence ID" value="JAS76087.1"/>
    <property type="molecule type" value="Transcribed_RNA"/>
</dbReference>
<keyword evidence="2" id="KW-0805">Transcription regulation</keyword>
<evidence type="ECO:0000313" key="7">
    <source>
        <dbReference type="EMBL" id="JAS76087.1"/>
    </source>
</evidence>
<evidence type="ECO:0000256" key="1">
    <source>
        <dbReference type="ARBA" id="ARBA00004123"/>
    </source>
</evidence>
<reference evidence="7" key="1">
    <citation type="submission" date="2015-11" db="EMBL/GenBank/DDBJ databases">
        <title>De novo transcriptome assembly of four potential Pierce s Disease insect vectors from Arizona vineyards.</title>
        <authorList>
            <person name="Tassone E.E."/>
        </authorList>
    </citation>
    <scope>NUCLEOTIDE SEQUENCE</scope>
</reference>
<dbReference type="GO" id="GO:0000981">
    <property type="term" value="F:DNA-binding transcription factor activity, RNA polymerase II-specific"/>
    <property type="evidence" value="ECO:0007669"/>
    <property type="project" value="TreeGrafter"/>
</dbReference>
<dbReference type="PANTHER" id="PTHR45803">
    <property type="entry name" value="SOX100B"/>
    <property type="match status" value="1"/>
</dbReference>
<evidence type="ECO:0000256" key="5">
    <source>
        <dbReference type="ARBA" id="ARBA00023242"/>
    </source>
</evidence>
<feature type="region of interest" description="Disordered" evidence="6">
    <location>
        <begin position="1"/>
        <end position="36"/>
    </location>
</feature>
<dbReference type="AlphaFoldDB" id="A0A1B6HN28"/>
<feature type="compositionally biased region" description="Polar residues" evidence="6">
    <location>
        <begin position="92"/>
        <end position="106"/>
    </location>
</feature>
<gene>
    <name evidence="7" type="ORF">g.3665</name>
    <name evidence="8" type="ORF">g.3666</name>
</gene>
<protein>
    <recommendedName>
        <fullName evidence="9">HMG box domain-containing protein</fullName>
    </recommendedName>
</protein>
<evidence type="ECO:0000256" key="4">
    <source>
        <dbReference type="ARBA" id="ARBA00023163"/>
    </source>
</evidence>